<dbReference type="PRINTS" id="PR00344">
    <property type="entry name" value="BCTRLSENSOR"/>
</dbReference>
<feature type="transmembrane region" description="Helical" evidence="14">
    <location>
        <begin position="38"/>
        <end position="57"/>
    </location>
</feature>
<dbReference type="Pfam" id="PF02518">
    <property type="entry name" value="HATPase_c"/>
    <property type="match status" value="1"/>
</dbReference>
<reference evidence="17 18" key="1">
    <citation type="submission" date="2016-10" db="EMBL/GenBank/DDBJ databases">
        <authorList>
            <person name="de Groot N.N."/>
        </authorList>
    </citation>
    <scope>NUCLEOTIDE SEQUENCE [LARGE SCALE GENOMIC DNA]</scope>
    <source>
        <strain evidence="17 18">DSM 2784</strain>
    </source>
</reference>
<evidence type="ECO:0000256" key="9">
    <source>
        <dbReference type="ARBA" id="ARBA00022777"/>
    </source>
</evidence>
<dbReference type="InterPro" id="IPR011620">
    <property type="entry name" value="Sig_transdc_His_kinase_LytS_TM"/>
</dbReference>
<dbReference type="EMBL" id="FMWL01000008">
    <property type="protein sequence ID" value="SCZ79706.1"/>
    <property type="molecule type" value="Genomic_DNA"/>
</dbReference>
<keyword evidence="18" id="KW-1185">Reference proteome</keyword>
<dbReference type="SUPFAM" id="SSF47384">
    <property type="entry name" value="Homodimeric domain of signal transducing histidine kinase"/>
    <property type="match status" value="1"/>
</dbReference>
<dbReference type="Gene3D" id="3.30.565.10">
    <property type="entry name" value="Histidine kinase-like ATPase, C-terminal domain"/>
    <property type="match status" value="1"/>
</dbReference>
<evidence type="ECO:0000259" key="16">
    <source>
        <dbReference type="PROSITE" id="PS50112"/>
    </source>
</evidence>
<dbReference type="InterPro" id="IPR036890">
    <property type="entry name" value="HATPase_C_sf"/>
</dbReference>
<dbReference type="SMART" id="SM00091">
    <property type="entry name" value="PAS"/>
    <property type="match status" value="2"/>
</dbReference>
<dbReference type="PANTHER" id="PTHR43065">
    <property type="entry name" value="SENSOR HISTIDINE KINASE"/>
    <property type="match status" value="1"/>
</dbReference>
<dbReference type="GO" id="GO:0005524">
    <property type="term" value="F:ATP binding"/>
    <property type="evidence" value="ECO:0007669"/>
    <property type="project" value="UniProtKB-KW"/>
</dbReference>
<dbReference type="EC" id="2.7.13.3" evidence="3"/>
<evidence type="ECO:0000256" key="3">
    <source>
        <dbReference type="ARBA" id="ARBA00012438"/>
    </source>
</evidence>
<keyword evidence="10" id="KW-0067">ATP-binding</keyword>
<dbReference type="RefSeq" id="WP_092590866.1">
    <property type="nucleotide sequence ID" value="NZ_FMWL01000008.1"/>
</dbReference>
<protein>
    <recommendedName>
        <fullName evidence="3">histidine kinase</fullName>
        <ecNumber evidence="3">2.7.13.3</ecNumber>
    </recommendedName>
</protein>
<dbReference type="Pfam" id="PF00989">
    <property type="entry name" value="PAS"/>
    <property type="match status" value="1"/>
</dbReference>
<dbReference type="InterPro" id="IPR000014">
    <property type="entry name" value="PAS"/>
</dbReference>
<dbReference type="GO" id="GO:0000155">
    <property type="term" value="F:phosphorelay sensor kinase activity"/>
    <property type="evidence" value="ECO:0007669"/>
    <property type="project" value="InterPro"/>
</dbReference>
<dbReference type="SMART" id="SM00387">
    <property type="entry name" value="HATPase_c"/>
    <property type="match status" value="1"/>
</dbReference>
<dbReference type="InterPro" id="IPR003594">
    <property type="entry name" value="HATPase_dom"/>
</dbReference>
<dbReference type="CDD" id="cd00130">
    <property type="entry name" value="PAS"/>
    <property type="match status" value="1"/>
</dbReference>
<evidence type="ECO:0000256" key="12">
    <source>
        <dbReference type="ARBA" id="ARBA00023012"/>
    </source>
</evidence>
<feature type="transmembrane region" description="Helical" evidence="14">
    <location>
        <begin position="135"/>
        <end position="153"/>
    </location>
</feature>
<dbReference type="SUPFAM" id="SSF55874">
    <property type="entry name" value="ATPase domain of HSP90 chaperone/DNA topoisomerase II/histidine kinase"/>
    <property type="match status" value="1"/>
</dbReference>
<keyword evidence="7 14" id="KW-0812">Transmembrane</keyword>
<evidence type="ECO:0000313" key="18">
    <source>
        <dbReference type="Proteomes" id="UP000199208"/>
    </source>
</evidence>
<comment type="catalytic activity">
    <reaction evidence="1">
        <text>ATP + protein L-histidine = ADP + protein N-phospho-L-histidine.</text>
        <dbReference type="EC" id="2.7.13.3"/>
    </reaction>
</comment>
<name>A0A1G5S0C0_9FIRM</name>
<feature type="domain" description="PAS" evidence="16">
    <location>
        <begin position="323"/>
        <end position="393"/>
    </location>
</feature>
<dbReference type="AlphaFoldDB" id="A0A1G5S0C0"/>
<evidence type="ECO:0000256" key="13">
    <source>
        <dbReference type="ARBA" id="ARBA00023136"/>
    </source>
</evidence>
<dbReference type="PANTHER" id="PTHR43065:SF46">
    <property type="entry name" value="C4-DICARBOXYLATE TRANSPORT SENSOR PROTEIN DCTB"/>
    <property type="match status" value="1"/>
</dbReference>
<dbReference type="InterPro" id="IPR004358">
    <property type="entry name" value="Sig_transdc_His_kin-like_C"/>
</dbReference>
<feature type="transmembrane region" description="Helical" evidence="14">
    <location>
        <begin position="96"/>
        <end position="115"/>
    </location>
</feature>
<keyword evidence="5" id="KW-0597">Phosphoprotein</keyword>
<dbReference type="GO" id="GO:0005886">
    <property type="term" value="C:plasma membrane"/>
    <property type="evidence" value="ECO:0007669"/>
    <property type="project" value="UniProtKB-SubCell"/>
</dbReference>
<accession>A0A1G5S0C0</accession>
<sequence>MNLELFLQTVYNSAVLLSISLIYEMSSSFTSKAKFQKLISGLIVGFIGMIIMSIPYVVREGFILDTRSILIGLTGLYFSPLTTITAAAIMAGYRIFLGGSAAFTGVLVIGISAAIGILSKKYFTPKGADFNWKKAYGFGILLHIAMLAAMTSLPQKIDTEILKKITFPVLLIYPFTTVLLSKLIHDRKQQKISLELIKEAEEKYKSLFNNHHTIMLIVDPESGKIVDSNPAASEFYGYPSDILKTMQVTDLNTLSVEELKIQMQKAKLNKKNSFIFKHKKSSGELADVEIYSGAIQIQGRTMLYSIVHDIGDRLKAEAELLDSVERFRLLVESSPDAIFIQTHGCFTYVNEAALKLFGAKTPEDLIGKRIVDQVHEDHKEAVRQRIHELNFNQKAVPMREEVLLKLDGSPAFTEVASVPVKYNGTIGAIVFARDISERRVNQQKQMEIESQLRQQQKLEAIGTLAGGVAHEINNPINGIINYAQLLTEELETLSLPSEYAKEIIHESKRISEIVRNLLQFSRYEKQSHSFASVYDIINHTTSLIKTVIRKDQIKFQIRLEEALPDIKCRSQQIQQVLMNLLTNARDALNEKYPGYHEDKVMSLACRQFENDGRRWLKITIEDHGSGIPPELQSKIFEPFFSTKPKDIGTGLGLSISYGIVKEHHGDLSFDTDLGKMTRFVLDLPVDNGWRIDDMAQNEGASA</sequence>
<comment type="subcellular location">
    <subcellularLocation>
        <location evidence="2">Cell membrane</location>
        <topology evidence="2">Multi-pass membrane protein</topology>
    </subcellularLocation>
</comment>
<keyword evidence="4" id="KW-1003">Cell membrane</keyword>
<keyword evidence="12" id="KW-0902">Two-component regulatory system</keyword>
<feature type="domain" description="Histidine kinase" evidence="15">
    <location>
        <begin position="467"/>
        <end position="687"/>
    </location>
</feature>
<evidence type="ECO:0000259" key="15">
    <source>
        <dbReference type="PROSITE" id="PS50109"/>
    </source>
</evidence>
<dbReference type="GO" id="GO:0071555">
    <property type="term" value="P:cell wall organization"/>
    <property type="evidence" value="ECO:0007669"/>
    <property type="project" value="InterPro"/>
</dbReference>
<dbReference type="Pfam" id="PF13426">
    <property type="entry name" value="PAS_9"/>
    <property type="match status" value="1"/>
</dbReference>
<dbReference type="PROSITE" id="PS50112">
    <property type="entry name" value="PAS"/>
    <property type="match status" value="2"/>
</dbReference>
<evidence type="ECO:0000256" key="11">
    <source>
        <dbReference type="ARBA" id="ARBA00022989"/>
    </source>
</evidence>
<evidence type="ECO:0000313" key="17">
    <source>
        <dbReference type="EMBL" id="SCZ79706.1"/>
    </source>
</evidence>
<feature type="transmembrane region" description="Helical" evidence="14">
    <location>
        <begin position="6"/>
        <end position="26"/>
    </location>
</feature>
<dbReference type="Pfam" id="PF07694">
    <property type="entry name" value="5TM-5TMR_LYT"/>
    <property type="match status" value="1"/>
</dbReference>
<dbReference type="InterPro" id="IPR013767">
    <property type="entry name" value="PAS_fold"/>
</dbReference>
<dbReference type="SMART" id="SM00388">
    <property type="entry name" value="HisKA"/>
    <property type="match status" value="1"/>
</dbReference>
<dbReference type="InterPro" id="IPR035965">
    <property type="entry name" value="PAS-like_dom_sf"/>
</dbReference>
<dbReference type="Gene3D" id="3.30.450.20">
    <property type="entry name" value="PAS domain"/>
    <property type="match status" value="2"/>
</dbReference>
<evidence type="ECO:0000256" key="5">
    <source>
        <dbReference type="ARBA" id="ARBA00022553"/>
    </source>
</evidence>
<keyword evidence="13 14" id="KW-0472">Membrane</keyword>
<dbReference type="SUPFAM" id="SSF55785">
    <property type="entry name" value="PYP-like sensor domain (PAS domain)"/>
    <property type="match status" value="2"/>
</dbReference>
<dbReference type="PROSITE" id="PS50109">
    <property type="entry name" value="HIS_KIN"/>
    <property type="match status" value="1"/>
</dbReference>
<dbReference type="STRING" id="1120920.SAMN03080599_01909"/>
<dbReference type="CDD" id="cd00082">
    <property type="entry name" value="HisKA"/>
    <property type="match status" value="1"/>
</dbReference>
<dbReference type="Pfam" id="PF00512">
    <property type="entry name" value="HisKA"/>
    <property type="match status" value="1"/>
</dbReference>
<dbReference type="OrthoDB" id="9813394at2"/>
<evidence type="ECO:0000256" key="1">
    <source>
        <dbReference type="ARBA" id="ARBA00000085"/>
    </source>
</evidence>
<evidence type="ECO:0000256" key="7">
    <source>
        <dbReference type="ARBA" id="ARBA00022692"/>
    </source>
</evidence>
<evidence type="ECO:0000256" key="2">
    <source>
        <dbReference type="ARBA" id="ARBA00004651"/>
    </source>
</evidence>
<keyword evidence="11 14" id="KW-1133">Transmembrane helix</keyword>
<keyword evidence="8" id="KW-0547">Nucleotide-binding</keyword>
<dbReference type="InterPro" id="IPR036097">
    <property type="entry name" value="HisK_dim/P_sf"/>
</dbReference>
<evidence type="ECO:0000256" key="14">
    <source>
        <dbReference type="SAM" id="Phobius"/>
    </source>
</evidence>
<evidence type="ECO:0000256" key="4">
    <source>
        <dbReference type="ARBA" id="ARBA00022475"/>
    </source>
</evidence>
<proteinExistence type="predicted"/>
<dbReference type="NCBIfam" id="TIGR00229">
    <property type="entry name" value="sensory_box"/>
    <property type="match status" value="2"/>
</dbReference>
<gene>
    <name evidence="17" type="ORF">SAMN03080599_01909</name>
</gene>
<dbReference type="GO" id="GO:0006355">
    <property type="term" value="P:regulation of DNA-templated transcription"/>
    <property type="evidence" value="ECO:0007669"/>
    <property type="project" value="InterPro"/>
</dbReference>
<dbReference type="InterPro" id="IPR003661">
    <property type="entry name" value="HisK_dim/P_dom"/>
</dbReference>
<organism evidence="17 18">
    <name type="scientific">Acidaminobacter hydrogenoformans DSM 2784</name>
    <dbReference type="NCBI Taxonomy" id="1120920"/>
    <lineage>
        <taxon>Bacteria</taxon>
        <taxon>Bacillati</taxon>
        <taxon>Bacillota</taxon>
        <taxon>Clostridia</taxon>
        <taxon>Peptostreptococcales</taxon>
        <taxon>Acidaminobacteraceae</taxon>
        <taxon>Acidaminobacter</taxon>
    </lineage>
</organism>
<feature type="transmembrane region" description="Helical" evidence="14">
    <location>
        <begin position="69"/>
        <end position="89"/>
    </location>
</feature>
<dbReference type="InterPro" id="IPR005467">
    <property type="entry name" value="His_kinase_dom"/>
</dbReference>
<dbReference type="Proteomes" id="UP000199208">
    <property type="component" value="Unassembled WGS sequence"/>
</dbReference>
<evidence type="ECO:0000256" key="10">
    <source>
        <dbReference type="ARBA" id="ARBA00022840"/>
    </source>
</evidence>
<dbReference type="Gene3D" id="1.10.287.130">
    <property type="match status" value="1"/>
</dbReference>
<feature type="domain" description="PAS" evidence="16">
    <location>
        <begin position="200"/>
        <end position="241"/>
    </location>
</feature>
<evidence type="ECO:0000256" key="8">
    <source>
        <dbReference type="ARBA" id="ARBA00022741"/>
    </source>
</evidence>
<keyword evidence="9" id="KW-0418">Kinase</keyword>
<keyword evidence="6" id="KW-0808">Transferase</keyword>
<evidence type="ECO:0000256" key="6">
    <source>
        <dbReference type="ARBA" id="ARBA00022679"/>
    </source>
</evidence>